<dbReference type="AlphaFoldDB" id="A0A0L0GIF2"/>
<sequence length="90" mass="9463">MSLSSAVYAAGNGQSGVIHFRGKIVEGACSVARDGAVQATFSCLRSGVKHVRAVALSQGDVTQLPEDIATVQTLPVNQHPELQLLVVSYR</sequence>
<evidence type="ECO:0000313" key="2">
    <source>
        <dbReference type="Proteomes" id="UP000037393"/>
    </source>
</evidence>
<keyword evidence="2" id="KW-1185">Reference proteome</keyword>
<evidence type="ECO:0000313" key="1">
    <source>
        <dbReference type="EMBL" id="KNC95232.1"/>
    </source>
</evidence>
<protein>
    <submittedName>
        <fullName evidence="1">Uncharacterized protein</fullName>
    </submittedName>
</protein>
<reference evidence="1 2" key="1">
    <citation type="journal article" date="2015" name="Appl. Environ. Microbiol.">
        <title>The Enterobacterium Trabulsiella odontotermitis Presents Novel Adaptations Related to Its Association with Fungus-Growing Termites.</title>
        <authorList>
            <person name="Sapountzis P."/>
            <person name="Gruntjes T."/>
            <person name="Otani S."/>
            <person name="Estevez J."/>
            <person name="da Costa R.R."/>
            <person name="Plunkett G.3rd."/>
            <person name="Perna N.T."/>
            <person name="Poulsen M."/>
        </authorList>
    </citation>
    <scope>NUCLEOTIDE SEQUENCE [LARGE SCALE GENOMIC DNA]</scope>
    <source>
        <strain evidence="1 2">12</strain>
    </source>
</reference>
<dbReference type="PATRIC" id="fig|379893.3.peg.2369"/>
<dbReference type="STRING" id="379893.GCA_001297775_01346"/>
<proteinExistence type="predicted"/>
<comment type="caution">
    <text evidence="1">The sequence shown here is derived from an EMBL/GenBank/DDBJ whole genome shotgun (WGS) entry which is preliminary data.</text>
</comment>
<organism evidence="1 2">
    <name type="scientific">Trabulsiella odontotermitis</name>
    <dbReference type="NCBI Taxonomy" id="379893"/>
    <lineage>
        <taxon>Bacteria</taxon>
        <taxon>Pseudomonadati</taxon>
        <taxon>Pseudomonadota</taxon>
        <taxon>Gammaproteobacteria</taxon>
        <taxon>Enterobacterales</taxon>
        <taxon>Enterobacteriaceae</taxon>
        <taxon>Trabulsiella</taxon>
    </lineage>
</organism>
<gene>
    <name evidence="1" type="ORF">GM31_04460</name>
</gene>
<accession>A0A0L0GIF2</accession>
<dbReference type="EMBL" id="JNGI01000015">
    <property type="protein sequence ID" value="KNC95232.1"/>
    <property type="molecule type" value="Genomic_DNA"/>
</dbReference>
<dbReference type="Proteomes" id="UP000037393">
    <property type="component" value="Unassembled WGS sequence"/>
</dbReference>
<name>A0A0L0GIF2_9ENTR</name>